<dbReference type="InterPro" id="IPR008971">
    <property type="entry name" value="HSP40/DnaJ_pept-bd"/>
</dbReference>
<dbReference type="GO" id="GO:0005783">
    <property type="term" value="C:endoplasmic reticulum"/>
    <property type="evidence" value="ECO:0007669"/>
    <property type="project" value="TreeGrafter"/>
</dbReference>
<evidence type="ECO:0000313" key="3">
    <source>
        <dbReference type="EMBL" id="MDE47241.1"/>
    </source>
</evidence>
<proteinExistence type="predicted"/>
<dbReference type="SUPFAM" id="SSF46565">
    <property type="entry name" value="Chaperone J-domain"/>
    <property type="match status" value="1"/>
</dbReference>
<dbReference type="GO" id="GO:0006457">
    <property type="term" value="P:protein folding"/>
    <property type="evidence" value="ECO:0007669"/>
    <property type="project" value="InterPro"/>
</dbReference>
<organism evidence="3">
    <name type="scientific">Aceria tosichella</name>
    <name type="common">wheat curl mite</name>
    <dbReference type="NCBI Taxonomy" id="561515"/>
    <lineage>
        <taxon>Eukaryota</taxon>
        <taxon>Metazoa</taxon>
        <taxon>Ecdysozoa</taxon>
        <taxon>Arthropoda</taxon>
        <taxon>Chelicerata</taxon>
        <taxon>Arachnida</taxon>
        <taxon>Acari</taxon>
        <taxon>Acariformes</taxon>
        <taxon>Trombidiformes</taxon>
        <taxon>Prostigmata</taxon>
        <taxon>Eupodina</taxon>
        <taxon>Eriophyoidea</taxon>
        <taxon>Eriophyidae</taxon>
        <taxon>Eriophyinae</taxon>
        <taxon>Aceriini</taxon>
        <taxon>Aceria</taxon>
    </lineage>
</organism>
<accession>A0A6G1SAJ8</accession>
<dbReference type="InterPro" id="IPR018253">
    <property type="entry name" value="DnaJ_domain_CS"/>
</dbReference>
<dbReference type="Gene3D" id="2.60.260.20">
    <property type="entry name" value="Urease metallochaperone UreE, N-terminal domain"/>
    <property type="match status" value="2"/>
</dbReference>
<dbReference type="CDD" id="cd10747">
    <property type="entry name" value="DnaJ_C"/>
    <property type="match status" value="1"/>
</dbReference>
<dbReference type="Pfam" id="PF01556">
    <property type="entry name" value="DnaJ_C"/>
    <property type="match status" value="1"/>
</dbReference>
<dbReference type="PANTHER" id="PTHR44298">
    <property type="entry name" value="DNAJ HOMOLOG SUBFAMILY B MEMBER 11"/>
    <property type="match status" value="1"/>
</dbReference>
<dbReference type="Gene3D" id="1.10.287.110">
    <property type="entry name" value="DnaJ domain"/>
    <property type="match status" value="1"/>
</dbReference>
<dbReference type="SUPFAM" id="SSF49493">
    <property type="entry name" value="HSP40/DnaJ peptide-binding domain"/>
    <property type="match status" value="2"/>
</dbReference>
<dbReference type="GO" id="GO:0051787">
    <property type="term" value="F:misfolded protein binding"/>
    <property type="evidence" value="ECO:0007669"/>
    <property type="project" value="TreeGrafter"/>
</dbReference>
<dbReference type="EMBL" id="GGYP01002470">
    <property type="protein sequence ID" value="MDE47241.1"/>
    <property type="molecule type" value="Transcribed_RNA"/>
</dbReference>
<gene>
    <name evidence="3" type="primary">Dnajb11</name>
    <name evidence="3" type="ORF">g.19838</name>
</gene>
<keyword evidence="1" id="KW-0732">Signal</keyword>
<dbReference type="PROSITE" id="PS50076">
    <property type="entry name" value="DNAJ_2"/>
    <property type="match status" value="1"/>
</dbReference>
<protein>
    <submittedName>
        <fullName evidence="3">DnaJ subfamily B member 11</fullName>
    </submittedName>
</protein>
<evidence type="ECO:0000256" key="1">
    <source>
        <dbReference type="ARBA" id="ARBA00022729"/>
    </source>
</evidence>
<feature type="domain" description="J" evidence="2">
    <location>
        <begin position="28"/>
        <end position="93"/>
    </location>
</feature>
<dbReference type="AlphaFoldDB" id="A0A6G1SAJ8"/>
<dbReference type="PROSITE" id="PS00636">
    <property type="entry name" value="DNAJ_1"/>
    <property type="match status" value="1"/>
</dbReference>
<evidence type="ECO:0000259" key="2">
    <source>
        <dbReference type="PROSITE" id="PS50076"/>
    </source>
</evidence>
<dbReference type="Pfam" id="PF00226">
    <property type="entry name" value="DnaJ"/>
    <property type="match status" value="1"/>
</dbReference>
<dbReference type="GO" id="GO:0051082">
    <property type="term" value="F:unfolded protein binding"/>
    <property type="evidence" value="ECO:0007669"/>
    <property type="project" value="InterPro"/>
</dbReference>
<dbReference type="PRINTS" id="PR00625">
    <property type="entry name" value="JDOMAIN"/>
</dbReference>
<dbReference type="PANTHER" id="PTHR44298:SF1">
    <property type="entry name" value="DNAJ HOMOLOG SUBFAMILY B MEMBER 11"/>
    <property type="match status" value="1"/>
</dbReference>
<name>A0A6G1SAJ8_9ACAR</name>
<dbReference type="InterPro" id="IPR036869">
    <property type="entry name" value="J_dom_sf"/>
</dbReference>
<dbReference type="InterPro" id="IPR002939">
    <property type="entry name" value="DnaJ_C"/>
</dbReference>
<sequence>MTTFNTVLSLSIYLILTLATICVLAGRDFYAILGVPQTATTHEIKSSFRKLAIQLHPDKNVGNEEATKMFQDLREAFEVLSDPEKRKLYDEGGEERLKKMSSGSGGRGMDPFESFFGDFFGFHSEGHEDKDTPKGSDVIVDLWVTYEELYKGKFVELQRVKPVYQPAKGTRKCNCRQEMMTRQLGPGRFQMMQQTVCDECPNMELTTQEKLLEVEVEPGMKEGAEQKFHGEGEPHIDGDPGDLKVRIRTLPHSVFERRGDDLFTNATISLADALTGFTISLNHLDGHTVKVTREKVTWPGAKVRKAGEGMPNYDNNHIKGALYITFDVDFPKGEISPEDKEAVRNILSKYKTLEGNQQKMRSNDIDQTSSSDSFKFYNGLRGY</sequence>
<dbReference type="CDD" id="cd06257">
    <property type="entry name" value="DnaJ"/>
    <property type="match status" value="1"/>
</dbReference>
<reference evidence="3" key="1">
    <citation type="submission" date="2018-10" db="EMBL/GenBank/DDBJ databases">
        <title>Transcriptome assembly of Aceria tosichella (Wheat curl mite) Type 2.</title>
        <authorList>
            <person name="Scully E.D."/>
            <person name="Geib S.M."/>
            <person name="Palmer N.A."/>
            <person name="Gupta A.K."/>
            <person name="Sarath G."/>
            <person name="Tatineni S."/>
        </authorList>
    </citation>
    <scope>NUCLEOTIDE SEQUENCE</scope>
    <source>
        <strain evidence="3">LincolnNE</strain>
    </source>
</reference>
<dbReference type="SMART" id="SM00271">
    <property type="entry name" value="DnaJ"/>
    <property type="match status" value="1"/>
</dbReference>
<dbReference type="InterPro" id="IPR051736">
    <property type="entry name" value="DnaJ-B11-like"/>
</dbReference>
<dbReference type="InterPro" id="IPR001623">
    <property type="entry name" value="DnaJ_domain"/>
</dbReference>
<dbReference type="FunFam" id="2.60.260.20:FF:000013">
    <property type="entry name" value="DnaJ subfamily B member 11"/>
    <property type="match status" value="1"/>
</dbReference>